<keyword evidence="2" id="KW-1185">Reference proteome</keyword>
<evidence type="ECO:0000313" key="2">
    <source>
        <dbReference type="Proteomes" id="UP000291116"/>
    </source>
</evidence>
<sequence length="222" mass="24615">MKLLSCLLVGFKWQQRSQLTPNTFYVGGQKGKTSTGFQSQLASSSVSVEDRNEKLSKVLSTAENIGQVGYLASEEDQLLMEEVAKEAIPFSLDKPGRFQLKGEHQLVYSAAEGASSGRVFGNVVGKVSQLFEDDETFYNRVRFGPLEISLRAKREIKNDSTIKVTFLETSFNLFGKTLKKGEVSGGGVWKVKFVGEVEDEKGGKKLVRIMETPSLFILEQDL</sequence>
<dbReference type="OrthoDB" id="189024at2759"/>
<dbReference type="AlphaFoldDB" id="A0A448ZI15"/>
<protein>
    <recommendedName>
        <fullName evidence="3">Plastid lipid-associated protein/fibrillin conserved domain-containing protein</fullName>
    </recommendedName>
</protein>
<gene>
    <name evidence="1" type="ORF">PSNMU_V1.4_AUG-EV-PASAV3_0085510</name>
</gene>
<evidence type="ECO:0008006" key="3">
    <source>
        <dbReference type="Google" id="ProtNLM"/>
    </source>
</evidence>
<dbReference type="EMBL" id="CAACVS010000370">
    <property type="protein sequence ID" value="VEU41621.1"/>
    <property type="molecule type" value="Genomic_DNA"/>
</dbReference>
<reference evidence="1 2" key="1">
    <citation type="submission" date="2019-01" db="EMBL/GenBank/DDBJ databases">
        <authorList>
            <person name="Ferrante I. M."/>
        </authorList>
    </citation>
    <scope>NUCLEOTIDE SEQUENCE [LARGE SCALE GENOMIC DNA]</scope>
    <source>
        <strain evidence="1 2">B856</strain>
    </source>
</reference>
<proteinExistence type="predicted"/>
<name>A0A448ZI15_9STRA</name>
<evidence type="ECO:0000313" key="1">
    <source>
        <dbReference type="EMBL" id="VEU41621.1"/>
    </source>
</evidence>
<dbReference type="Proteomes" id="UP000291116">
    <property type="component" value="Unassembled WGS sequence"/>
</dbReference>
<organism evidence="1 2">
    <name type="scientific">Pseudo-nitzschia multistriata</name>
    <dbReference type="NCBI Taxonomy" id="183589"/>
    <lineage>
        <taxon>Eukaryota</taxon>
        <taxon>Sar</taxon>
        <taxon>Stramenopiles</taxon>
        <taxon>Ochrophyta</taxon>
        <taxon>Bacillariophyta</taxon>
        <taxon>Bacillariophyceae</taxon>
        <taxon>Bacillariophycidae</taxon>
        <taxon>Bacillariales</taxon>
        <taxon>Bacillariaceae</taxon>
        <taxon>Pseudo-nitzschia</taxon>
    </lineage>
</organism>
<accession>A0A448ZI15</accession>